<keyword evidence="3" id="KW-1185">Reference proteome</keyword>
<evidence type="ECO:0000313" key="3">
    <source>
        <dbReference type="Proteomes" id="UP000191905"/>
    </source>
</evidence>
<organism evidence="2 3">
    <name type="scientific">Manganibacter manganicus</name>
    <dbReference type="NCBI Taxonomy" id="1873176"/>
    <lineage>
        <taxon>Bacteria</taxon>
        <taxon>Pseudomonadati</taxon>
        <taxon>Pseudomonadota</taxon>
        <taxon>Alphaproteobacteria</taxon>
        <taxon>Hyphomicrobiales</taxon>
        <taxon>Phyllobacteriaceae</taxon>
        <taxon>Manganibacter</taxon>
    </lineage>
</organism>
<name>A0A1V8RLY0_9HYPH</name>
<dbReference type="NCBIfam" id="TIGR00738">
    <property type="entry name" value="rrf2_super"/>
    <property type="match status" value="1"/>
</dbReference>
<gene>
    <name evidence="2" type="ORF">BFN67_04945</name>
</gene>
<protein>
    <submittedName>
        <fullName evidence="2">BadM/Rrf2 family transcriptional regulator</fullName>
    </submittedName>
</protein>
<dbReference type="Gene3D" id="1.10.10.10">
    <property type="entry name" value="Winged helix-like DNA-binding domain superfamily/Winged helix DNA-binding domain"/>
    <property type="match status" value="1"/>
</dbReference>
<comment type="caution">
    <text evidence="2">The sequence shown here is derived from an EMBL/GenBank/DDBJ whole genome shotgun (WGS) entry which is preliminary data.</text>
</comment>
<dbReference type="InterPro" id="IPR036390">
    <property type="entry name" value="WH_DNA-bd_sf"/>
</dbReference>
<dbReference type="PANTHER" id="PTHR33221:SF4">
    <property type="entry name" value="HTH-TYPE TRANSCRIPTIONAL REPRESSOR NSRR"/>
    <property type="match status" value="1"/>
</dbReference>
<dbReference type="Pfam" id="PF02082">
    <property type="entry name" value="Rrf2"/>
    <property type="match status" value="1"/>
</dbReference>
<sequence length="158" mass="17449">MRLTMFTDYALRVLMYAGTAGDRLITIEETSKNFGVSRAHLMKVVNNLTKIGYLKGVRGRRGGFTLAERPENINLGAVVRQTEPDFALVECFGRGNQCLITGSCRLPNVLNQALNAFVATLDRYTLADLMLTEGDFSEPFPLDGRIRGPEFIEATAQG</sequence>
<evidence type="ECO:0000313" key="2">
    <source>
        <dbReference type="EMBL" id="OQM74202.1"/>
    </source>
</evidence>
<dbReference type="GO" id="GO:0003677">
    <property type="term" value="F:DNA binding"/>
    <property type="evidence" value="ECO:0007669"/>
    <property type="project" value="UniProtKB-KW"/>
</dbReference>
<dbReference type="GO" id="GO:0005829">
    <property type="term" value="C:cytosol"/>
    <property type="evidence" value="ECO:0007669"/>
    <property type="project" value="TreeGrafter"/>
</dbReference>
<dbReference type="InterPro" id="IPR036388">
    <property type="entry name" value="WH-like_DNA-bd_sf"/>
</dbReference>
<dbReference type="STRING" id="1873176.BFN67_04945"/>
<dbReference type="InterPro" id="IPR000944">
    <property type="entry name" value="Tscrpt_reg_Rrf2"/>
</dbReference>
<accession>A0A1V8RLY0</accession>
<dbReference type="GO" id="GO:0003700">
    <property type="term" value="F:DNA-binding transcription factor activity"/>
    <property type="evidence" value="ECO:0007669"/>
    <property type="project" value="TreeGrafter"/>
</dbReference>
<dbReference type="Proteomes" id="UP000191905">
    <property type="component" value="Unassembled WGS sequence"/>
</dbReference>
<dbReference type="AlphaFoldDB" id="A0A1V8RLY0"/>
<dbReference type="SUPFAM" id="SSF46785">
    <property type="entry name" value="Winged helix' DNA-binding domain"/>
    <property type="match status" value="1"/>
</dbReference>
<evidence type="ECO:0000256" key="1">
    <source>
        <dbReference type="ARBA" id="ARBA00023125"/>
    </source>
</evidence>
<dbReference type="EMBL" id="MDET01000034">
    <property type="protein sequence ID" value="OQM74202.1"/>
    <property type="molecule type" value="Genomic_DNA"/>
</dbReference>
<reference evidence="2 3" key="1">
    <citation type="journal article" date="2016" name="Int. J. Syst. Evol. Microbiol.">
        <title>Pseudaminobacter manganicus sp. nov., isolated from sludge of a manganese mine.</title>
        <authorList>
            <person name="Li J."/>
            <person name="Huang J."/>
            <person name="Liao S."/>
            <person name="Wang G."/>
        </authorList>
    </citation>
    <scope>NUCLEOTIDE SEQUENCE [LARGE SCALE GENOMIC DNA]</scope>
    <source>
        <strain evidence="2 3">JH-7</strain>
    </source>
</reference>
<keyword evidence="1" id="KW-0238">DNA-binding</keyword>
<dbReference type="PROSITE" id="PS51197">
    <property type="entry name" value="HTH_RRF2_2"/>
    <property type="match status" value="1"/>
</dbReference>
<dbReference type="PANTHER" id="PTHR33221">
    <property type="entry name" value="WINGED HELIX-TURN-HELIX TRANSCRIPTIONAL REGULATOR, RRF2 FAMILY"/>
    <property type="match status" value="1"/>
</dbReference>
<dbReference type="RefSeq" id="WP_080920824.1">
    <property type="nucleotide sequence ID" value="NZ_MDET01000034.1"/>
</dbReference>
<dbReference type="OrthoDB" id="9795923at2"/>
<proteinExistence type="predicted"/>